<evidence type="ECO:0000256" key="6">
    <source>
        <dbReference type="SAM" id="Phobius"/>
    </source>
</evidence>
<evidence type="ECO:0000256" key="4">
    <source>
        <dbReference type="ARBA" id="ARBA00022989"/>
    </source>
</evidence>
<evidence type="ECO:0000313" key="7">
    <source>
        <dbReference type="EMBL" id="KAG8453014.1"/>
    </source>
</evidence>
<keyword evidence="4 6" id="KW-1133">Transmembrane helix</keyword>
<comment type="caution">
    <text evidence="7">The sequence shown here is derived from an EMBL/GenBank/DDBJ whole genome shotgun (WGS) entry which is preliminary data.</text>
</comment>
<feature type="transmembrane region" description="Helical" evidence="6">
    <location>
        <begin position="152"/>
        <end position="181"/>
    </location>
</feature>
<dbReference type="Pfam" id="PF05805">
    <property type="entry name" value="L6_membrane"/>
    <property type="match status" value="1"/>
</dbReference>
<keyword evidence="5 6" id="KW-0472">Membrane</keyword>
<dbReference type="OrthoDB" id="9449742at2759"/>
<organism evidence="7 8">
    <name type="scientific">Hymenochirus boettgeri</name>
    <name type="common">Congo dwarf clawed frog</name>
    <dbReference type="NCBI Taxonomy" id="247094"/>
    <lineage>
        <taxon>Eukaryota</taxon>
        <taxon>Metazoa</taxon>
        <taxon>Chordata</taxon>
        <taxon>Craniata</taxon>
        <taxon>Vertebrata</taxon>
        <taxon>Euteleostomi</taxon>
        <taxon>Amphibia</taxon>
        <taxon>Batrachia</taxon>
        <taxon>Anura</taxon>
        <taxon>Pipoidea</taxon>
        <taxon>Pipidae</taxon>
        <taxon>Pipinae</taxon>
        <taxon>Hymenochirus</taxon>
    </lineage>
</organism>
<name>A0A8T2KAT3_9PIPI</name>
<dbReference type="PANTHER" id="PTHR14198:SF20">
    <property type="entry name" value="TRANSMEMBRANE 4 L SIX FAMILY MEMBER 1A"/>
    <property type="match status" value="1"/>
</dbReference>
<comment type="similarity">
    <text evidence="2">Belongs to the L6 tetraspanin family.</text>
</comment>
<feature type="non-terminal residue" evidence="7">
    <location>
        <position position="1"/>
    </location>
</feature>
<dbReference type="InterPro" id="IPR008661">
    <property type="entry name" value="L6_membrane"/>
</dbReference>
<keyword evidence="3 6" id="KW-0812">Transmembrane</keyword>
<proteinExistence type="inferred from homology"/>
<evidence type="ECO:0000313" key="8">
    <source>
        <dbReference type="Proteomes" id="UP000812440"/>
    </source>
</evidence>
<comment type="subcellular location">
    <subcellularLocation>
        <location evidence="1">Membrane</location>
        <topology evidence="1">Multi-pass membrane protein</topology>
    </subcellularLocation>
</comment>
<reference evidence="7" key="1">
    <citation type="thesis" date="2020" institute="ProQuest LLC" country="789 East Eisenhower Parkway, Ann Arbor, MI, USA">
        <title>Comparative Genomics and Chromosome Evolution.</title>
        <authorList>
            <person name="Mudd A.B."/>
        </authorList>
    </citation>
    <scope>NUCLEOTIDE SEQUENCE</scope>
    <source>
        <strain evidence="7">Female2</strain>
        <tissue evidence="7">Blood</tissue>
    </source>
</reference>
<dbReference type="Proteomes" id="UP000812440">
    <property type="component" value="Chromosome 2"/>
</dbReference>
<sequence>MCTGRCSRCIGMLLFPLGLCAVVANLLLYFPNAQILEVEQITDFAWFFQGIIGAGLLAFLPGFMMLGAGGEGCCANRCGMLLSVLLSALGAAGGVYCVIISALGLIHGPCCDTGNGTYVYPFRKDTQEKNYLFDLNSWNICRKPENIVLWNIVLFSILLIIGAIQAVLCFVQVINGLFGFLCGTCMRKRR</sequence>
<evidence type="ECO:0000256" key="5">
    <source>
        <dbReference type="ARBA" id="ARBA00023136"/>
    </source>
</evidence>
<feature type="transmembrane region" description="Helical" evidence="6">
    <location>
        <begin position="44"/>
        <end position="68"/>
    </location>
</feature>
<accession>A0A8T2KAT3</accession>
<protein>
    <recommendedName>
        <fullName evidence="9">T4S1 protein</fullName>
    </recommendedName>
</protein>
<dbReference type="EMBL" id="JAACNH010000002">
    <property type="protein sequence ID" value="KAG8453014.1"/>
    <property type="molecule type" value="Genomic_DNA"/>
</dbReference>
<evidence type="ECO:0008006" key="9">
    <source>
        <dbReference type="Google" id="ProtNLM"/>
    </source>
</evidence>
<dbReference type="GO" id="GO:0016020">
    <property type="term" value="C:membrane"/>
    <property type="evidence" value="ECO:0007669"/>
    <property type="project" value="UniProtKB-SubCell"/>
</dbReference>
<keyword evidence="8" id="KW-1185">Reference proteome</keyword>
<evidence type="ECO:0000256" key="3">
    <source>
        <dbReference type="ARBA" id="ARBA00022692"/>
    </source>
</evidence>
<feature type="transmembrane region" description="Helical" evidence="6">
    <location>
        <begin position="12"/>
        <end position="32"/>
    </location>
</feature>
<feature type="transmembrane region" description="Helical" evidence="6">
    <location>
        <begin position="80"/>
        <end position="106"/>
    </location>
</feature>
<dbReference type="PANTHER" id="PTHR14198">
    <property type="entry name" value="TRANSMEMBRANE 4 L6 FAMILY MEMBER 1-RELATED"/>
    <property type="match status" value="1"/>
</dbReference>
<evidence type="ECO:0000256" key="2">
    <source>
        <dbReference type="ARBA" id="ARBA00006193"/>
    </source>
</evidence>
<evidence type="ECO:0000256" key="1">
    <source>
        <dbReference type="ARBA" id="ARBA00004141"/>
    </source>
</evidence>
<gene>
    <name evidence="7" type="ORF">GDO86_004719</name>
</gene>
<dbReference type="AlphaFoldDB" id="A0A8T2KAT3"/>